<proteinExistence type="predicted"/>
<evidence type="ECO:0000313" key="1">
    <source>
        <dbReference type="EMBL" id="KAJ9069910.1"/>
    </source>
</evidence>
<sequence>MGAECWEAALDDSGLIGLVRGWRLHRRSEVWMVDFKLARLGTWMASTEWMDVIGCDNV</sequence>
<evidence type="ECO:0000313" key="2">
    <source>
        <dbReference type="Proteomes" id="UP001165960"/>
    </source>
</evidence>
<gene>
    <name evidence="1" type="ORF">DSO57_1013848</name>
</gene>
<organism evidence="1 2">
    <name type="scientific">Entomophthora muscae</name>
    <dbReference type="NCBI Taxonomy" id="34485"/>
    <lineage>
        <taxon>Eukaryota</taxon>
        <taxon>Fungi</taxon>
        <taxon>Fungi incertae sedis</taxon>
        <taxon>Zoopagomycota</taxon>
        <taxon>Entomophthoromycotina</taxon>
        <taxon>Entomophthoromycetes</taxon>
        <taxon>Entomophthorales</taxon>
        <taxon>Entomophthoraceae</taxon>
        <taxon>Entomophthora</taxon>
    </lineage>
</organism>
<name>A0ACC2T5L2_9FUNG</name>
<reference evidence="1" key="1">
    <citation type="submission" date="2022-04" db="EMBL/GenBank/DDBJ databases">
        <title>Genome of the entomopathogenic fungus Entomophthora muscae.</title>
        <authorList>
            <person name="Elya C."/>
            <person name="Lovett B.R."/>
            <person name="Lee E."/>
            <person name="Macias A.M."/>
            <person name="Hajek A.E."/>
            <person name="De Bivort B.L."/>
            <person name="Kasson M.T."/>
            <person name="De Fine Licht H.H."/>
            <person name="Stajich J.E."/>
        </authorList>
    </citation>
    <scope>NUCLEOTIDE SEQUENCE</scope>
    <source>
        <strain evidence="1">Berkeley</strain>
    </source>
</reference>
<comment type="caution">
    <text evidence="1">The sequence shown here is derived from an EMBL/GenBank/DDBJ whole genome shotgun (WGS) entry which is preliminary data.</text>
</comment>
<dbReference type="Proteomes" id="UP001165960">
    <property type="component" value="Unassembled WGS sequence"/>
</dbReference>
<dbReference type="EMBL" id="QTSX02003602">
    <property type="protein sequence ID" value="KAJ9069910.1"/>
    <property type="molecule type" value="Genomic_DNA"/>
</dbReference>
<accession>A0ACC2T5L2</accession>
<keyword evidence="2" id="KW-1185">Reference proteome</keyword>
<protein>
    <submittedName>
        <fullName evidence="1">Uncharacterized protein</fullName>
    </submittedName>
</protein>